<reference evidence="3" key="1">
    <citation type="journal article" date="2022" name="Proc. Natl. Acad. Sci. U.S.A.">
        <title>Life cycle and functional genomics of the unicellular red alga Galdieria for elucidating algal and plant evolution and industrial use.</title>
        <authorList>
            <person name="Hirooka S."/>
            <person name="Itabashi T."/>
            <person name="Ichinose T.M."/>
            <person name="Onuma R."/>
            <person name="Fujiwara T."/>
            <person name="Yamashita S."/>
            <person name="Jong L.W."/>
            <person name="Tomita R."/>
            <person name="Iwane A.H."/>
            <person name="Miyagishima S.Y."/>
        </authorList>
    </citation>
    <scope>NUCLEOTIDE SEQUENCE</scope>
    <source>
        <strain evidence="3">NBRC 102759</strain>
    </source>
</reference>
<keyword evidence="2" id="KW-1133">Transmembrane helix</keyword>
<accession>A0A9C7PTH4</accession>
<dbReference type="EMBL" id="BQMJ01000013">
    <property type="protein sequence ID" value="GJQ10146.1"/>
    <property type="molecule type" value="Genomic_DNA"/>
</dbReference>
<sequence>MYLPLRFKNGLSLLRINPLKRKNNTVSMSGGGGVTTVKPSSYRPQAELTLSIPTPGYGEPVSDRSKVTLNKPTSSSSASSSSLTTKKQKNTAATSSSSNQKKNWMNVALWIYMGVLLIAIVAIAWIFQSEISKLQKQSTTTSFSNSSYPVVLSPNGPDSEGNFGPNTKGTTTSGLAEAIQYAYDHGMLKNSGYGPDVVMLPILVKQGIYKVSSPIKLPSPGGSQNTLGFYLTGQPYSVILTDSSFPSDEWLIDCNGCQFTHSIISGIQFQAGTAGINGIKASNGRYIGGSMQNHYFQLRFWNFATDMDLGYNDDSFIEECQFNNTVIVDSPNGQIQFRNCVLGTVLIKNIQQLTITGGLLYVISVEGTVYYMLQVTDSYWANGVGSIQNRLLGSSSNASINILSCKNVLFANGKNENNINTDQLSIDTLLMDTVYVASYSTTDEPGYWITQPSNVKNSRYVAFQAPTLTENALLNLPTDVILS</sequence>
<name>A0A9C7PTH4_9RHOD</name>
<reference evidence="3" key="2">
    <citation type="submission" date="2022-01" db="EMBL/GenBank/DDBJ databases">
        <authorList>
            <person name="Hirooka S."/>
            <person name="Miyagishima S.Y."/>
        </authorList>
    </citation>
    <scope>NUCLEOTIDE SEQUENCE</scope>
    <source>
        <strain evidence="3">NBRC 102759</strain>
    </source>
</reference>
<comment type="caution">
    <text evidence="3">The sequence shown here is derived from an EMBL/GenBank/DDBJ whole genome shotgun (WGS) entry which is preliminary data.</text>
</comment>
<feature type="region of interest" description="Disordered" evidence="1">
    <location>
        <begin position="53"/>
        <end position="98"/>
    </location>
</feature>
<keyword evidence="4" id="KW-1185">Reference proteome</keyword>
<protein>
    <submittedName>
        <fullName evidence="3">Uncharacterized protein</fullName>
    </submittedName>
</protein>
<organism evidence="3 4">
    <name type="scientific">Galdieria partita</name>
    <dbReference type="NCBI Taxonomy" id="83374"/>
    <lineage>
        <taxon>Eukaryota</taxon>
        <taxon>Rhodophyta</taxon>
        <taxon>Bangiophyceae</taxon>
        <taxon>Galdieriales</taxon>
        <taxon>Galdieriaceae</taxon>
        <taxon>Galdieria</taxon>
    </lineage>
</organism>
<evidence type="ECO:0000313" key="3">
    <source>
        <dbReference type="EMBL" id="GJQ10146.1"/>
    </source>
</evidence>
<dbReference type="OrthoDB" id="10399051at2759"/>
<evidence type="ECO:0000256" key="2">
    <source>
        <dbReference type="SAM" id="Phobius"/>
    </source>
</evidence>
<keyword evidence="2" id="KW-0812">Transmembrane</keyword>
<evidence type="ECO:0000256" key="1">
    <source>
        <dbReference type="SAM" id="MobiDB-lite"/>
    </source>
</evidence>
<dbReference type="Proteomes" id="UP001061958">
    <property type="component" value="Unassembled WGS sequence"/>
</dbReference>
<keyword evidence="2" id="KW-0472">Membrane</keyword>
<evidence type="ECO:0000313" key="4">
    <source>
        <dbReference type="Proteomes" id="UP001061958"/>
    </source>
</evidence>
<dbReference type="AlphaFoldDB" id="A0A9C7PTH4"/>
<feature type="transmembrane region" description="Helical" evidence="2">
    <location>
        <begin position="107"/>
        <end position="127"/>
    </location>
</feature>
<gene>
    <name evidence="3" type="ORF">GpartN1_g1937.t1</name>
</gene>
<proteinExistence type="predicted"/>